<proteinExistence type="predicted"/>
<feature type="compositionally biased region" description="Basic residues" evidence="1">
    <location>
        <begin position="37"/>
        <end position="49"/>
    </location>
</feature>
<gene>
    <name evidence="2" type="ORF">MJG50_01405</name>
</gene>
<accession>A0AAW5DXC4</accession>
<protein>
    <submittedName>
        <fullName evidence="2">Uncharacterized protein</fullName>
    </submittedName>
</protein>
<keyword evidence="3" id="KW-1185">Reference proteome</keyword>
<sequence length="60" mass="6660">MPKGTNKQDAEQKNKQGFDSAVTDSEFGQELGSHAANQKHKEKAKRMKSSKNDGEYKGSF</sequence>
<feature type="compositionally biased region" description="Basic and acidic residues" evidence="1">
    <location>
        <begin position="50"/>
        <end position="60"/>
    </location>
</feature>
<feature type="compositionally biased region" description="Basic and acidic residues" evidence="1">
    <location>
        <begin position="1"/>
        <end position="16"/>
    </location>
</feature>
<dbReference type="AlphaFoldDB" id="A0AAW5DXC4"/>
<name>A0AAW5DXC4_9BACI</name>
<dbReference type="RefSeq" id="WP_240252158.1">
    <property type="nucleotide sequence ID" value="NZ_JAKTTI010000001.1"/>
</dbReference>
<evidence type="ECO:0000313" key="3">
    <source>
        <dbReference type="Proteomes" id="UP001431131"/>
    </source>
</evidence>
<evidence type="ECO:0000256" key="1">
    <source>
        <dbReference type="SAM" id="MobiDB-lite"/>
    </source>
</evidence>
<evidence type="ECO:0000313" key="2">
    <source>
        <dbReference type="EMBL" id="MCH1623969.1"/>
    </source>
</evidence>
<feature type="region of interest" description="Disordered" evidence="1">
    <location>
        <begin position="1"/>
        <end position="60"/>
    </location>
</feature>
<comment type="caution">
    <text evidence="2">The sequence shown here is derived from an EMBL/GenBank/DDBJ whole genome shotgun (WGS) entry which is preliminary data.</text>
</comment>
<dbReference type="Proteomes" id="UP001431131">
    <property type="component" value="Unassembled WGS sequence"/>
</dbReference>
<reference evidence="2" key="1">
    <citation type="submission" date="2022-02" db="EMBL/GenBank/DDBJ databases">
        <title>Fredinandcohnia quinoae sp. nov. isolated from Chenopodium quinoa seeds.</title>
        <authorList>
            <person name="Saati-Santamaria Z."/>
            <person name="Flores-Felix J.D."/>
            <person name="Igual J.M."/>
            <person name="Velazquez E."/>
            <person name="Garcia-Fraile P."/>
            <person name="Martinez-Molina E."/>
        </authorList>
    </citation>
    <scope>NUCLEOTIDE SEQUENCE</scope>
    <source>
        <strain evidence="2">SECRCQ15</strain>
    </source>
</reference>
<organism evidence="2 3">
    <name type="scientific">Fredinandcohnia quinoae</name>
    <dbReference type="NCBI Taxonomy" id="2918902"/>
    <lineage>
        <taxon>Bacteria</taxon>
        <taxon>Bacillati</taxon>
        <taxon>Bacillota</taxon>
        <taxon>Bacilli</taxon>
        <taxon>Bacillales</taxon>
        <taxon>Bacillaceae</taxon>
        <taxon>Fredinandcohnia</taxon>
    </lineage>
</organism>
<dbReference type="EMBL" id="JAKTTI010000001">
    <property type="protein sequence ID" value="MCH1623969.1"/>
    <property type="molecule type" value="Genomic_DNA"/>
</dbReference>